<evidence type="ECO:0000256" key="4">
    <source>
        <dbReference type="PROSITE-ProRule" id="PRU00335"/>
    </source>
</evidence>
<dbReference type="SUPFAM" id="SSF48498">
    <property type="entry name" value="Tetracyclin repressor-like, C-terminal domain"/>
    <property type="match status" value="1"/>
</dbReference>
<evidence type="ECO:0000256" key="3">
    <source>
        <dbReference type="ARBA" id="ARBA00023163"/>
    </source>
</evidence>
<feature type="domain" description="HTH tetR-type" evidence="5">
    <location>
        <begin position="15"/>
        <end position="74"/>
    </location>
</feature>
<comment type="caution">
    <text evidence="6">The sequence shown here is derived from an EMBL/GenBank/DDBJ whole genome shotgun (WGS) entry which is preliminary data.</text>
</comment>
<protein>
    <submittedName>
        <fullName evidence="6">TetR/AcrR family transcriptional regulator</fullName>
    </submittedName>
</protein>
<dbReference type="PANTHER" id="PTHR30055">
    <property type="entry name" value="HTH-TYPE TRANSCRIPTIONAL REGULATOR RUTR"/>
    <property type="match status" value="1"/>
</dbReference>
<reference evidence="6 7" key="1">
    <citation type="submission" date="2019-08" db="EMBL/GenBank/DDBJ databases">
        <authorList>
            <person name="Hu J."/>
        </authorList>
    </citation>
    <scope>NUCLEOTIDE SEQUENCE [LARGE SCALE GENOMIC DNA]</scope>
    <source>
        <strain evidence="6 7">NEAU-184</strain>
    </source>
</reference>
<dbReference type="GO" id="GO:0000976">
    <property type="term" value="F:transcription cis-regulatory region binding"/>
    <property type="evidence" value="ECO:0007669"/>
    <property type="project" value="TreeGrafter"/>
</dbReference>
<sequence>MDMVTSTTGRRRRNSLRRDEIVDAAFELFEEGATDVSLRSVAARIGASPMGLYAHIATKADLLDAVADRVLAELPGPDDGTGDWIDAGVDRAAAHLAVLTAHAWAVPVLLARPNPGPAAAMAGEHYLRTFARGLDPHTAAVAFTATLAVVYGTAAFTTAAGHSPDAQERDEVVGRIRDVEGLPHTAAAAETLADYGSEEQFRRSVRALLTGLTATH</sequence>
<accession>A0A5S4VAP4</accession>
<proteinExistence type="predicted"/>
<dbReference type="PROSITE" id="PS50977">
    <property type="entry name" value="HTH_TETR_2"/>
    <property type="match status" value="1"/>
</dbReference>
<name>A0A5S4VAP4_9MICO</name>
<dbReference type="Pfam" id="PF02909">
    <property type="entry name" value="TetR_C_1"/>
    <property type="match status" value="1"/>
</dbReference>
<dbReference type="InterPro" id="IPR009057">
    <property type="entry name" value="Homeodomain-like_sf"/>
</dbReference>
<dbReference type="EMBL" id="VSSB01000002">
    <property type="protein sequence ID" value="TYL51135.1"/>
    <property type="molecule type" value="Genomic_DNA"/>
</dbReference>
<dbReference type="GO" id="GO:0003700">
    <property type="term" value="F:DNA-binding transcription factor activity"/>
    <property type="evidence" value="ECO:0007669"/>
    <property type="project" value="TreeGrafter"/>
</dbReference>
<gene>
    <name evidence="6" type="ORF">FYC51_18630</name>
</gene>
<keyword evidence="1" id="KW-0805">Transcription regulation</keyword>
<dbReference type="SUPFAM" id="SSF46689">
    <property type="entry name" value="Homeodomain-like"/>
    <property type="match status" value="1"/>
</dbReference>
<dbReference type="Pfam" id="PF00440">
    <property type="entry name" value="TetR_N"/>
    <property type="match status" value="1"/>
</dbReference>
<dbReference type="GO" id="GO:0045892">
    <property type="term" value="P:negative regulation of DNA-templated transcription"/>
    <property type="evidence" value="ECO:0007669"/>
    <property type="project" value="InterPro"/>
</dbReference>
<evidence type="ECO:0000259" key="5">
    <source>
        <dbReference type="PROSITE" id="PS50977"/>
    </source>
</evidence>
<dbReference type="InterPro" id="IPR004111">
    <property type="entry name" value="Repressor_TetR_C"/>
</dbReference>
<dbReference type="InterPro" id="IPR050109">
    <property type="entry name" value="HTH-type_TetR-like_transc_reg"/>
</dbReference>
<dbReference type="PANTHER" id="PTHR30055:SF234">
    <property type="entry name" value="HTH-TYPE TRANSCRIPTIONAL REGULATOR BETI"/>
    <property type="match status" value="1"/>
</dbReference>
<organism evidence="6 7">
    <name type="scientific">Agromyces mariniharenae</name>
    <dbReference type="NCBI Taxonomy" id="2604423"/>
    <lineage>
        <taxon>Bacteria</taxon>
        <taxon>Bacillati</taxon>
        <taxon>Actinomycetota</taxon>
        <taxon>Actinomycetes</taxon>
        <taxon>Micrococcales</taxon>
        <taxon>Microbacteriaceae</taxon>
        <taxon>Agromyces</taxon>
    </lineage>
</organism>
<keyword evidence="2 4" id="KW-0238">DNA-binding</keyword>
<dbReference type="InterPro" id="IPR001647">
    <property type="entry name" value="HTH_TetR"/>
</dbReference>
<dbReference type="Gene3D" id="1.10.357.10">
    <property type="entry name" value="Tetracycline Repressor, domain 2"/>
    <property type="match status" value="1"/>
</dbReference>
<feature type="DNA-binding region" description="H-T-H motif" evidence="4">
    <location>
        <begin position="37"/>
        <end position="56"/>
    </location>
</feature>
<evidence type="ECO:0000256" key="2">
    <source>
        <dbReference type="ARBA" id="ARBA00023125"/>
    </source>
</evidence>
<dbReference type="AlphaFoldDB" id="A0A5S4VAP4"/>
<evidence type="ECO:0000256" key="1">
    <source>
        <dbReference type="ARBA" id="ARBA00023015"/>
    </source>
</evidence>
<keyword evidence="7" id="KW-1185">Reference proteome</keyword>
<dbReference type="InterPro" id="IPR036271">
    <property type="entry name" value="Tet_transcr_reg_TetR-rel_C_sf"/>
</dbReference>
<evidence type="ECO:0000313" key="6">
    <source>
        <dbReference type="EMBL" id="TYL51135.1"/>
    </source>
</evidence>
<evidence type="ECO:0000313" key="7">
    <source>
        <dbReference type="Proteomes" id="UP000325243"/>
    </source>
</evidence>
<keyword evidence="3" id="KW-0804">Transcription</keyword>
<dbReference type="Proteomes" id="UP000325243">
    <property type="component" value="Unassembled WGS sequence"/>
</dbReference>